<feature type="region of interest" description="Disordered" evidence="1">
    <location>
        <begin position="80"/>
        <end position="104"/>
    </location>
</feature>
<gene>
    <name evidence="2" type="ORF">J4G43_17500</name>
</gene>
<proteinExistence type="predicted"/>
<feature type="compositionally biased region" description="Polar residues" evidence="1">
    <location>
        <begin position="18"/>
        <end position="27"/>
    </location>
</feature>
<dbReference type="AlphaFoldDB" id="A0A939RY86"/>
<evidence type="ECO:0000313" key="2">
    <source>
        <dbReference type="EMBL" id="MBO1862627.1"/>
    </source>
</evidence>
<accession>A0A939RY86</accession>
<evidence type="ECO:0000256" key="1">
    <source>
        <dbReference type="SAM" id="MobiDB-lite"/>
    </source>
</evidence>
<organism evidence="2">
    <name type="scientific">Bradyrhizobium barranii subsp. barranii</name>
    <dbReference type="NCBI Taxonomy" id="2823807"/>
    <lineage>
        <taxon>Bacteria</taxon>
        <taxon>Pseudomonadati</taxon>
        <taxon>Pseudomonadota</taxon>
        <taxon>Alphaproteobacteria</taxon>
        <taxon>Hyphomicrobiales</taxon>
        <taxon>Nitrobacteraceae</taxon>
        <taxon>Bradyrhizobium</taxon>
        <taxon>Bradyrhizobium barranii</taxon>
    </lineage>
</organism>
<sequence length="104" mass="11015">MYEIHDTATPGIPHKTGVSGQPLQKSGLSPRAAKQVNALNKANPVPSGQPPRFSQRVIGQGLPNRRAAFAFEQYGVNVQTNTLGKPGVGNSLPKPNQMYGPGAR</sequence>
<reference evidence="2" key="1">
    <citation type="submission" date="2021-03" db="EMBL/GenBank/DDBJ databases">
        <title>Whole Genome Sequence of Bradyrhizobium sp. Strain 144S4.</title>
        <authorList>
            <person name="Bromfield E.S.P."/>
            <person name="Cloutier S."/>
        </authorList>
    </citation>
    <scope>NUCLEOTIDE SEQUENCE [LARGE SCALE GENOMIC DNA]</scope>
    <source>
        <strain evidence="2">144S4</strain>
    </source>
</reference>
<protein>
    <submittedName>
        <fullName evidence="2">Uncharacterized protein</fullName>
    </submittedName>
</protein>
<name>A0A939RY86_9BRAD</name>
<dbReference type="EMBL" id="JAGEMI010000001">
    <property type="protein sequence ID" value="MBO1862627.1"/>
    <property type="molecule type" value="Genomic_DNA"/>
</dbReference>
<comment type="caution">
    <text evidence="2">The sequence shown here is derived from an EMBL/GenBank/DDBJ whole genome shotgun (WGS) entry which is preliminary data.</text>
</comment>
<feature type="region of interest" description="Disordered" evidence="1">
    <location>
        <begin position="1"/>
        <end position="33"/>
    </location>
</feature>